<evidence type="ECO:0008006" key="3">
    <source>
        <dbReference type="Google" id="ProtNLM"/>
    </source>
</evidence>
<dbReference type="AlphaFoldDB" id="A0A2S6AL92"/>
<protein>
    <recommendedName>
        <fullName evidence="3">Type I restriction modification DNA specificity domain-containing protein</fullName>
    </recommendedName>
</protein>
<dbReference type="OrthoDB" id="4570390at2"/>
<dbReference type="RefSeq" id="WP_104375116.1">
    <property type="nucleotide sequence ID" value="NZ_PSZC01000017.1"/>
</dbReference>
<comment type="caution">
    <text evidence="1">The sequence shown here is derived from an EMBL/GenBank/DDBJ whole genome shotgun (WGS) entry which is preliminary data.</text>
</comment>
<organism evidence="1 2">
    <name type="scientific">Nocardia nova</name>
    <dbReference type="NCBI Taxonomy" id="37330"/>
    <lineage>
        <taxon>Bacteria</taxon>
        <taxon>Bacillati</taxon>
        <taxon>Actinomycetota</taxon>
        <taxon>Actinomycetes</taxon>
        <taxon>Mycobacteriales</taxon>
        <taxon>Nocardiaceae</taxon>
        <taxon>Nocardia</taxon>
    </lineage>
</organism>
<evidence type="ECO:0000313" key="2">
    <source>
        <dbReference type="Proteomes" id="UP000239874"/>
    </source>
</evidence>
<dbReference type="Proteomes" id="UP000239874">
    <property type="component" value="Unassembled WGS sequence"/>
</dbReference>
<gene>
    <name evidence="1" type="ORF">C5E45_23140</name>
</gene>
<name>A0A2S6AL92_9NOCA</name>
<evidence type="ECO:0000313" key="1">
    <source>
        <dbReference type="EMBL" id="PPJ35997.1"/>
    </source>
</evidence>
<proteinExistence type="predicted"/>
<accession>A0A2S6AL92</accession>
<reference evidence="1 2" key="1">
    <citation type="submission" date="2018-02" db="EMBL/GenBank/DDBJ databases">
        <title>8 Nocardia nova and 1 Nocardia cyriacigeorgica strain used for evolution to TMP-SMX.</title>
        <authorList>
            <person name="Mehta H."/>
            <person name="Weng J."/>
            <person name="Shamoo Y."/>
        </authorList>
    </citation>
    <scope>NUCLEOTIDE SEQUENCE [LARGE SCALE GENOMIC DNA]</scope>
    <source>
        <strain evidence="1 2">MDA3139</strain>
    </source>
</reference>
<dbReference type="EMBL" id="PSZC01000017">
    <property type="protein sequence ID" value="PPJ35997.1"/>
    <property type="molecule type" value="Genomic_DNA"/>
</dbReference>
<sequence>MSERYTELRAALIERPVPLPPVLEPDPVAHDTVSLDDLVAAEALHVHEAPPTVGGGDAAMLSAKDVRLGRAASRRGSADEPGAVLVRAGDVAVVMGVEPAAHVCAEDGVLLGPGIALVRGSATTIDPHFLAGVLRDAIADGPVDLYRVRIPRVPLADQRRLGAAFRQLAELETAWRLRRATIEQVVRAGVRGLAAGVLRPATVDE</sequence>